<dbReference type="EMBL" id="JBHRXI010000008">
    <property type="protein sequence ID" value="MFC3613821.1"/>
    <property type="molecule type" value="Genomic_DNA"/>
</dbReference>
<gene>
    <name evidence="7" type="ORF">ACFORG_08640</name>
</gene>
<evidence type="ECO:0000256" key="3">
    <source>
        <dbReference type="ARBA" id="ARBA00022525"/>
    </source>
</evidence>
<dbReference type="InterPro" id="IPR024079">
    <property type="entry name" value="MetalloPept_cat_dom_sf"/>
</dbReference>
<feature type="domain" description="Peptidase M10 serralysin C-terminal" evidence="6">
    <location>
        <begin position="219"/>
        <end position="297"/>
    </location>
</feature>
<dbReference type="RefSeq" id="WP_386735014.1">
    <property type="nucleotide sequence ID" value="NZ_JBHRXI010000008.1"/>
</dbReference>
<protein>
    <submittedName>
        <fullName evidence="7">M10 family metallopeptidase C-terminal domain-containing protein</fullName>
    </submittedName>
</protein>
<dbReference type="Proteomes" id="UP001595629">
    <property type="component" value="Unassembled WGS sequence"/>
</dbReference>
<dbReference type="PANTHER" id="PTHR38340:SF1">
    <property type="entry name" value="S-LAYER PROTEIN"/>
    <property type="match status" value="1"/>
</dbReference>
<evidence type="ECO:0000256" key="2">
    <source>
        <dbReference type="ARBA" id="ARBA00004613"/>
    </source>
</evidence>
<dbReference type="Gene3D" id="3.40.390.10">
    <property type="entry name" value="Collagenase (Catalytic Domain)"/>
    <property type="match status" value="1"/>
</dbReference>
<dbReference type="PANTHER" id="PTHR38340">
    <property type="entry name" value="S-LAYER PROTEIN"/>
    <property type="match status" value="1"/>
</dbReference>
<reference evidence="8" key="1">
    <citation type="journal article" date="2019" name="Int. J. Syst. Evol. Microbiol.">
        <title>The Global Catalogue of Microorganisms (GCM) 10K type strain sequencing project: providing services to taxonomists for standard genome sequencing and annotation.</title>
        <authorList>
            <consortium name="The Broad Institute Genomics Platform"/>
            <consortium name="The Broad Institute Genome Sequencing Center for Infectious Disease"/>
            <person name="Wu L."/>
            <person name="Ma J."/>
        </authorList>
    </citation>
    <scope>NUCLEOTIDE SEQUENCE [LARGE SCALE GENOMIC DNA]</scope>
    <source>
        <strain evidence="8">KCTC 42911</strain>
    </source>
</reference>
<keyword evidence="4" id="KW-0677">Repeat</keyword>
<dbReference type="Pfam" id="PF00353">
    <property type="entry name" value="HemolysinCabind"/>
    <property type="match status" value="5"/>
</dbReference>
<evidence type="ECO:0000259" key="6">
    <source>
        <dbReference type="Pfam" id="PF08548"/>
    </source>
</evidence>
<dbReference type="Gene3D" id="2.60.120.200">
    <property type="match status" value="1"/>
</dbReference>
<comment type="cofactor">
    <cofactor evidence="1">
        <name>Ca(2+)</name>
        <dbReference type="ChEBI" id="CHEBI:29108"/>
    </cofactor>
</comment>
<dbReference type="SUPFAM" id="SSF55486">
    <property type="entry name" value="Metalloproteases ('zincins'), catalytic domain"/>
    <property type="match status" value="1"/>
</dbReference>
<keyword evidence="8" id="KW-1185">Reference proteome</keyword>
<feature type="region of interest" description="Disordered" evidence="5">
    <location>
        <begin position="658"/>
        <end position="695"/>
    </location>
</feature>
<dbReference type="Pfam" id="PF13385">
    <property type="entry name" value="Laminin_G_3"/>
    <property type="match status" value="1"/>
</dbReference>
<dbReference type="InterPro" id="IPR013858">
    <property type="entry name" value="Peptidase_M10B_C"/>
</dbReference>
<dbReference type="InterPro" id="IPR018511">
    <property type="entry name" value="Hemolysin-typ_Ca-bd_CS"/>
</dbReference>
<dbReference type="Pfam" id="PF08548">
    <property type="entry name" value="Peptidase_M10_C"/>
    <property type="match status" value="1"/>
</dbReference>
<accession>A0ABV7TEU7</accession>
<dbReference type="InterPro" id="IPR050557">
    <property type="entry name" value="RTX_toxin/Mannuronan_C5-epim"/>
</dbReference>
<keyword evidence="3" id="KW-0964">Secreted</keyword>
<dbReference type="SUPFAM" id="SSF49899">
    <property type="entry name" value="Concanavalin A-like lectins/glucanases"/>
    <property type="match status" value="1"/>
</dbReference>
<dbReference type="PRINTS" id="PR00313">
    <property type="entry name" value="CABNDNGRPT"/>
</dbReference>
<name>A0ABV7TEU7_9RHOB</name>
<dbReference type="InterPro" id="IPR011049">
    <property type="entry name" value="Serralysin-like_metalloprot_C"/>
</dbReference>
<proteinExistence type="predicted"/>
<comment type="caution">
    <text evidence="7">The sequence shown here is derived from an EMBL/GenBank/DDBJ whole genome shotgun (WGS) entry which is preliminary data.</text>
</comment>
<evidence type="ECO:0000256" key="1">
    <source>
        <dbReference type="ARBA" id="ARBA00001913"/>
    </source>
</evidence>
<dbReference type="InterPro" id="IPR001343">
    <property type="entry name" value="Hemolysn_Ca-bd"/>
</dbReference>
<organism evidence="7 8">
    <name type="scientific">Lutimaribacter marinistellae</name>
    <dbReference type="NCBI Taxonomy" id="1820329"/>
    <lineage>
        <taxon>Bacteria</taxon>
        <taxon>Pseudomonadati</taxon>
        <taxon>Pseudomonadota</taxon>
        <taxon>Alphaproteobacteria</taxon>
        <taxon>Rhodobacterales</taxon>
        <taxon>Roseobacteraceae</taxon>
        <taxon>Lutimaribacter</taxon>
    </lineage>
</organism>
<evidence type="ECO:0000313" key="7">
    <source>
        <dbReference type="EMBL" id="MFC3613821.1"/>
    </source>
</evidence>
<evidence type="ECO:0000256" key="4">
    <source>
        <dbReference type="ARBA" id="ARBA00022737"/>
    </source>
</evidence>
<dbReference type="PROSITE" id="PS00330">
    <property type="entry name" value="HEMOLYSIN_CALCIUM"/>
    <property type="match status" value="2"/>
</dbReference>
<comment type="subcellular location">
    <subcellularLocation>
        <location evidence="2">Secreted</location>
    </subcellularLocation>
</comment>
<feature type="region of interest" description="Disordered" evidence="5">
    <location>
        <begin position="798"/>
        <end position="835"/>
    </location>
</feature>
<evidence type="ECO:0000313" key="8">
    <source>
        <dbReference type="Proteomes" id="UP001595629"/>
    </source>
</evidence>
<dbReference type="InterPro" id="IPR013320">
    <property type="entry name" value="ConA-like_dom_sf"/>
</dbReference>
<dbReference type="SUPFAM" id="SSF51120">
    <property type="entry name" value="beta-Roll"/>
    <property type="match status" value="4"/>
</dbReference>
<sequence>MAGAENLETAENPLLSAVAGTFTRNGPVHFAFVPAGEPVDKANYGGGDDLTREWSDAEKAAFRAVMTRFMEVSALELVETVDHREADIQAQIVDNVPGGWAGYAGIDSTFVVSNTSETLLTHEFGHSVGLGHPFDTGFGTTILPGVSAPGDPGDFGFNAKLYTVESYQYGALPEYPGVDVITPTGLMALDIAALQVLYGANEGHRTGDDRYGITDGFRTIWDAGGTDAIDFSPLLTDAVIDLRAASLLVEPGGLGRPSLIDRSELARDVGGYMIAYGVVIENALGGSGDDLLTGNGHGNRLDGAAGDDTLTGGRGDDHLIGGPNAIATVPLALLNDQYASDRALDADAVPMPDSATFDMVLRLDPGGPDFYRVLSYKPLGTDDFHFDVQYSGGTDGHLSVIYKTETGNSQPLSIGIREEEILDGKEHRLTITRDSDTGMVKAYLDGIYQHEREIDPGAAFTPGGTLVFGQSQGVWVPPDSPRAALWGGVGEMAIYDRALDAGEIAAGTMLNLADPNDPRLVAHWRPDPDSGTIATLAGQVSLEPRNVDRIEDSAIATDNDRLAGGAGDDTLIGGGGHDTAVIAVASNDFVAVLAQGGVRVVSEDGADFLAEDIESVAFTDMTLDLADVLSNAVDERVIGGTAGPDSLQGSTEDERILGFSGDDRLRPGGGNDTLDGGPGRDHADFSGRAPSDQATQGGAFLTADLGLGTAQEQAGQRLSLVSIEDLTGTVLDDRLTGDATENVLMGLDGADRLTGFQGNDRIDGGIGADTLNGGDGHDLLTGGPDGHEADQHDVIYAGDGDDRAEGGGGNDQLFGQSGDDTLSGGFGADELHGQEGNDVVTGGALSDLVFGGDGGDFVNGGFGHDRINGGDGADRFFHLGVFDHGADWVQDYDSAEGDVLIFGQVATAEDFQINYAHTATPDGDRSGDDDVAEGFVIYRPTEQVIWALVDGAGQDAVILHVGSDSFDLMA</sequence>
<dbReference type="Gene3D" id="2.150.10.10">
    <property type="entry name" value="Serralysin-like metalloprotease, C-terminal"/>
    <property type="match status" value="3"/>
</dbReference>
<evidence type="ECO:0000256" key="5">
    <source>
        <dbReference type="SAM" id="MobiDB-lite"/>
    </source>
</evidence>